<keyword evidence="1" id="KW-0732">Signal</keyword>
<evidence type="ECO:0000256" key="1">
    <source>
        <dbReference type="SAM" id="SignalP"/>
    </source>
</evidence>
<proteinExistence type="predicted"/>
<sequence>MLLSSASTFLLAPAATAHPMESPPVLTASALSVPGGLSPAASVPCWANTSKSGITIINDRGGDVYAFAFVNPVVQIANKVHEVAGSVVSTIATGAVGVVKLPVSAITAIKAYKALKTLNSAGDFVQLAKVSWEVISALKSVATVVKDAGKAAEINKEIEKIEKSLSDLKNKATLVKGGECKKIYEGTEGWWKEFLKGIEKSPGSLLERWGGPTVNVFLFRDTGAGFKYAEVLTYKDSSWIVQNSRVLQHWTGALVKGKPNYCTDNPSYRPFLLGGKKIPEKERKPLMCTARVSVG</sequence>
<dbReference type="Proteomes" id="UP001596222">
    <property type="component" value="Unassembled WGS sequence"/>
</dbReference>
<organism evidence="2 3">
    <name type="scientific">Streptomyces aureoversilis</name>
    <dbReference type="NCBI Taxonomy" id="67277"/>
    <lineage>
        <taxon>Bacteria</taxon>
        <taxon>Bacillati</taxon>
        <taxon>Actinomycetota</taxon>
        <taxon>Actinomycetes</taxon>
        <taxon>Kitasatosporales</taxon>
        <taxon>Streptomycetaceae</taxon>
        <taxon>Streptomyces</taxon>
    </lineage>
</organism>
<dbReference type="EMBL" id="JBHSKJ010000038">
    <property type="protein sequence ID" value="MFC5150002.1"/>
    <property type="molecule type" value="Genomic_DNA"/>
</dbReference>
<dbReference type="RefSeq" id="WP_382051062.1">
    <property type="nucleotide sequence ID" value="NZ_JBHSKJ010000038.1"/>
</dbReference>
<reference evidence="3" key="1">
    <citation type="journal article" date="2019" name="Int. J. Syst. Evol. Microbiol.">
        <title>The Global Catalogue of Microorganisms (GCM) 10K type strain sequencing project: providing services to taxonomists for standard genome sequencing and annotation.</title>
        <authorList>
            <consortium name="The Broad Institute Genomics Platform"/>
            <consortium name="The Broad Institute Genome Sequencing Center for Infectious Disease"/>
            <person name="Wu L."/>
            <person name="Ma J."/>
        </authorList>
    </citation>
    <scope>NUCLEOTIDE SEQUENCE [LARGE SCALE GENOMIC DNA]</scope>
    <source>
        <strain evidence="3">CGMCC 4.1641</strain>
    </source>
</reference>
<evidence type="ECO:0000313" key="3">
    <source>
        <dbReference type="Proteomes" id="UP001596222"/>
    </source>
</evidence>
<gene>
    <name evidence="2" type="ORF">ACFPP6_35735</name>
</gene>
<comment type="caution">
    <text evidence="2">The sequence shown here is derived from an EMBL/GenBank/DDBJ whole genome shotgun (WGS) entry which is preliminary data.</text>
</comment>
<feature type="chain" id="PRO_5046989486" evidence="1">
    <location>
        <begin position="18"/>
        <end position="295"/>
    </location>
</feature>
<evidence type="ECO:0000313" key="2">
    <source>
        <dbReference type="EMBL" id="MFC5150002.1"/>
    </source>
</evidence>
<protein>
    <submittedName>
        <fullName evidence="2">Uncharacterized protein</fullName>
    </submittedName>
</protein>
<name>A0ABW0AD87_9ACTN</name>
<accession>A0ABW0AD87</accession>
<keyword evidence="3" id="KW-1185">Reference proteome</keyword>
<feature type="signal peptide" evidence="1">
    <location>
        <begin position="1"/>
        <end position="17"/>
    </location>
</feature>